<dbReference type="Gene3D" id="1.10.10.10">
    <property type="entry name" value="Winged helix-like DNA-binding domain superfamily/Winged helix DNA-binding domain"/>
    <property type="match status" value="1"/>
</dbReference>
<name>A0ABP7B7A2_9MICO</name>
<dbReference type="InterPro" id="IPR011990">
    <property type="entry name" value="TPR-like_helical_dom_sf"/>
</dbReference>
<accession>A0ABP7B7A2</accession>
<sequence length="517" mass="55921">MDRMAQQAEDPRVSAIFRALAAGDHERAIALAERHWSFLSSFRGEVRRAVADEVLRAHPSWAVVRQGLRHAALGRLRPTVWVAPDLPLPPGSSANERIVALTARAMAARSRGRLDEALGLTAQARQLLRAATPRDLEGGRFNLAEVHQEWAQISAFAGHADDAVVLFERAFSLATELRHPRAAMDAAAELAWLAAVSGRRGASLGWLLRLEQLRADQPDVRGTRESDRIARALLLLDELDLAGARSELAAIEDAREHELLRRALGALVDAHDPLCDPDTALAHLNGEIEAVYDGWTSARLNAVVLGAARSRLLQRSGQPERALRALPDAQPSQELSFEAGRAASLLHLLGEHERASSLTSRILAAPTLSPRVRADALVARAAIELRRGDDGRAAETFSRALRVIDEHRLLVALTIVPADELRALGAVLPAADPGARLARHVVDTSVAFPSAGLDHRLTARERTVLSLLAGGLTVVEAAARLTVSANTVKTQVRSLYRKLGVHDRQGLSVVARTRGLL</sequence>
<dbReference type="InterPro" id="IPR036388">
    <property type="entry name" value="WH-like_DNA-bd_sf"/>
</dbReference>
<dbReference type="SMART" id="SM00421">
    <property type="entry name" value="HTH_LUXR"/>
    <property type="match status" value="1"/>
</dbReference>
<evidence type="ECO:0000313" key="2">
    <source>
        <dbReference type="EMBL" id="GAA3650575.1"/>
    </source>
</evidence>
<dbReference type="SUPFAM" id="SSF48452">
    <property type="entry name" value="TPR-like"/>
    <property type="match status" value="1"/>
</dbReference>
<keyword evidence="3" id="KW-1185">Reference proteome</keyword>
<dbReference type="InterPro" id="IPR016032">
    <property type="entry name" value="Sig_transdc_resp-reg_C-effctor"/>
</dbReference>
<dbReference type="EMBL" id="BAAAYV010000005">
    <property type="protein sequence ID" value="GAA3650575.1"/>
    <property type="molecule type" value="Genomic_DNA"/>
</dbReference>
<dbReference type="PROSITE" id="PS50043">
    <property type="entry name" value="HTH_LUXR_2"/>
    <property type="match status" value="1"/>
</dbReference>
<reference evidence="3" key="1">
    <citation type="journal article" date="2019" name="Int. J. Syst. Evol. Microbiol.">
        <title>The Global Catalogue of Microorganisms (GCM) 10K type strain sequencing project: providing services to taxonomists for standard genome sequencing and annotation.</title>
        <authorList>
            <consortium name="The Broad Institute Genomics Platform"/>
            <consortium name="The Broad Institute Genome Sequencing Center for Infectious Disease"/>
            <person name="Wu L."/>
            <person name="Ma J."/>
        </authorList>
    </citation>
    <scope>NUCLEOTIDE SEQUENCE [LARGE SCALE GENOMIC DNA]</scope>
    <source>
        <strain evidence="3">JCM 16546</strain>
    </source>
</reference>
<proteinExistence type="predicted"/>
<dbReference type="InterPro" id="IPR000792">
    <property type="entry name" value="Tscrpt_reg_LuxR_C"/>
</dbReference>
<dbReference type="PRINTS" id="PR00038">
    <property type="entry name" value="HTHLUXR"/>
</dbReference>
<gene>
    <name evidence="2" type="ORF">GCM10022202_07780</name>
</gene>
<dbReference type="SUPFAM" id="SSF46894">
    <property type="entry name" value="C-terminal effector domain of the bipartite response regulators"/>
    <property type="match status" value="1"/>
</dbReference>
<organism evidence="2 3">
    <name type="scientific">Microbacterium marinilacus</name>
    <dbReference type="NCBI Taxonomy" id="415209"/>
    <lineage>
        <taxon>Bacteria</taxon>
        <taxon>Bacillati</taxon>
        <taxon>Actinomycetota</taxon>
        <taxon>Actinomycetes</taxon>
        <taxon>Micrococcales</taxon>
        <taxon>Microbacteriaceae</taxon>
        <taxon>Microbacterium</taxon>
    </lineage>
</organism>
<dbReference type="Proteomes" id="UP001410795">
    <property type="component" value="Unassembled WGS sequence"/>
</dbReference>
<evidence type="ECO:0000259" key="1">
    <source>
        <dbReference type="PROSITE" id="PS50043"/>
    </source>
</evidence>
<dbReference type="Gene3D" id="1.25.40.10">
    <property type="entry name" value="Tetratricopeptide repeat domain"/>
    <property type="match status" value="1"/>
</dbReference>
<feature type="domain" description="HTH luxR-type" evidence="1">
    <location>
        <begin position="450"/>
        <end position="515"/>
    </location>
</feature>
<evidence type="ECO:0000313" key="3">
    <source>
        <dbReference type="Proteomes" id="UP001410795"/>
    </source>
</evidence>
<dbReference type="Pfam" id="PF00196">
    <property type="entry name" value="GerE"/>
    <property type="match status" value="1"/>
</dbReference>
<dbReference type="CDD" id="cd06170">
    <property type="entry name" value="LuxR_C_like"/>
    <property type="match status" value="1"/>
</dbReference>
<protein>
    <recommendedName>
        <fullName evidence="1">HTH luxR-type domain-containing protein</fullName>
    </recommendedName>
</protein>
<comment type="caution">
    <text evidence="2">The sequence shown here is derived from an EMBL/GenBank/DDBJ whole genome shotgun (WGS) entry which is preliminary data.</text>
</comment>